<name>A0A9P6NWJ1_9BASI</name>
<dbReference type="AlphaFoldDB" id="A0A9P6NWJ1"/>
<dbReference type="EMBL" id="MU167211">
    <property type="protein sequence ID" value="KAG0151697.1"/>
    <property type="molecule type" value="Genomic_DNA"/>
</dbReference>
<evidence type="ECO:0000313" key="2">
    <source>
        <dbReference type="Proteomes" id="UP000886653"/>
    </source>
</evidence>
<gene>
    <name evidence="1" type="ORF">CROQUDRAFT_86314</name>
</gene>
<dbReference type="Proteomes" id="UP000886653">
    <property type="component" value="Unassembled WGS sequence"/>
</dbReference>
<evidence type="ECO:0000313" key="1">
    <source>
        <dbReference type="EMBL" id="KAG0151697.1"/>
    </source>
</evidence>
<protein>
    <submittedName>
        <fullName evidence="1">Uncharacterized protein</fullName>
    </submittedName>
</protein>
<reference evidence="1" key="1">
    <citation type="submission" date="2013-11" db="EMBL/GenBank/DDBJ databases">
        <title>Genome sequence of the fusiform rust pathogen reveals effectors for host alternation and coevolution with pine.</title>
        <authorList>
            <consortium name="DOE Joint Genome Institute"/>
            <person name="Smith K."/>
            <person name="Pendleton A."/>
            <person name="Kubisiak T."/>
            <person name="Anderson C."/>
            <person name="Salamov A."/>
            <person name="Aerts A."/>
            <person name="Riley R."/>
            <person name="Clum A."/>
            <person name="Lindquist E."/>
            <person name="Ence D."/>
            <person name="Campbell M."/>
            <person name="Kronenberg Z."/>
            <person name="Feau N."/>
            <person name="Dhillon B."/>
            <person name="Hamelin R."/>
            <person name="Burleigh J."/>
            <person name="Smith J."/>
            <person name="Yandell M."/>
            <person name="Nelson C."/>
            <person name="Grigoriev I."/>
            <person name="Davis J."/>
        </authorList>
    </citation>
    <scope>NUCLEOTIDE SEQUENCE</scope>
    <source>
        <strain evidence="1">G11</strain>
    </source>
</reference>
<organism evidence="1 2">
    <name type="scientific">Cronartium quercuum f. sp. fusiforme G11</name>
    <dbReference type="NCBI Taxonomy" id="708437"/>
    <lineage>
        <taxon>Eukaryota</taxon>
        <taxon>Fungi</taxon>
        <taxon>Dikarya</taxon>
        <taxon>Basidiomycota</taxon>
        <taxon>Pucciniomycotina</taxon>
        <taxon>Pucciniomycetes</taxon>
        <taxon>Pucciniales</taxon>
        <taxon>Coleosporiaceae</taxon>
        <taxon>Cronartium</taxon>
    </lineage>
</organism>
<sequence length="172" mass="19273">MIRADNYPNFLDMQTYLLIKRELIRLDHRFSLESPLAIEETAREFSVTSTLLQCDTQAGSPFRALTGSRSIGRTPVHPCRWSVCSSSSFAPISIPPSSVHDTPSVLISLQAHRGQSQANSVVLTPNLLRAFCEKPLLQHYLNRFQLLMGNESILPPSHYNLSNSHSWRGAVI</sequence>
<comment type="caution">
    <text evidence="1">The sequence shown here is derived from an EMBL/GenBank/DDBJ whole genome shotgun (WGS) entry which is preliminary data.</text>
</comment>
<proteinExistence type="predicted"/>
<keyword evidence="2" id="KW-1185">Reference proteome</keyword>
<accession>A0A9P6NWJ1</accession>